<organism evidence="1 2">
    <name type="scientific">Paenibacillus illinoisensis</name>
    <dbReference type="NCBI Taxonomy" id="59845"/>
    <lineage>
        <taxon>Bacteria</taxon>
        <taxon>Bacillati</taxon>
        <taxon>Bacillota</taxon>
        <taxon>Bacilli</taxon>
        <taxon>Bacillales</taxon>
        <taxon>Paenibacillaceae</taxon>
        <taxon>Paenibacillus</taxon>
    </lineage>
</organism>
<name>A0ABW8HYZ5_9BACL</name>
<comment type="caution">
    <text evidence="1">The sequence shown here is derived from an EMBL/GenBank/DDBJ whole genome shotgun (WGS) entry which is preliminary data.</text>
</comment>
<gene>
    <name evidence="1" type="ORF">ACINKY_21060</name>
</gene>
<keyword evidence="2" id="KW-1185">Reference proteome</keyword>
<accession>A0ABW8HYZ5</accession>
<dbReference type="Proteomes" id="UP001618531">
    <property type="component" value="Unassembled WGS sequence"/>
</dbReference>
<evidence type="ECO:0000313" key="1">
    <source>
        <dbReference type="EMBL" id="MFK0524692.1"/>
    </source>
</evidence>
<reference evidence="1 2" key="1">
    <citation type="submission" date="2024-11" db="EMBL/GenBank/DDBJ databases">
        <title>Identification and Characterization of a Novel Fosfomycin Bacillithiol Transferase FosB8 in Paenibacillus illinoisensis.</title>
        <authorList>
            <person name="Lu W."/>
        </authorList>
    </citation>
    <scope>NUCLEOTIDE SEQUENCE [LARGE SCALE GENOMIC DNA]</scope>
    <source>
        <strain evidence="1 2">WP77</strain>
    </source>
</reference>
<protein>
    <submittedName>
        <fullName evidence="1">Uncharacterized protein</fullName>
    </submittedName>
</protein>
<sequence length="103" mass="12502">MDYTKMIELYGIDVEDELEVSPFEYLDTFGLRSDLYKNKDKLDQTERDLLQKYDQLLLERCEEFYNHLKKVYTFGDINKPLAEWWWHLDRVLSGELKVDLDSK</sequence>
<proteinExistence type="predicted"/>
<dbReference type="EMBL" id="JBIYSL010000005">
    <property type="protein sequence ID" value="MFK0524692.1"/>
    <property type="molecule type" value="Genomic_DNA"/>
</dbReference>
<evidence type="ECO:0000313" key="2">
    <source>
        <dbReference type="Proteomes" id="UP001618531"/>
    </source>
</evidence>
<dbReference type="RefSeq" id="WP_402877280.1">
    <property type="nucleotide sequence ID" value="NZ_JBIYSL010000005.1"/>
</dbReference>